<proteinExistence type="predicted"/>
<sequence>MKKINTIGLILTAVSIYSCQQPMEKARLEEEYDLNLFFENEIAKLKKVNPTVKKTVSNGKSNETKEVNITDWQKELAHFTGINLNKMSANGLNKTINGDTVIYSSSLQDSKEKLIVKLIANQEHPSEILIYKEINNLLFNNQEHLHYKADALYEIIKKQKVKGMGENLYHIKGEILP</sequence>
<dbReference type="OrthoDB" id="794757at2"/>
<dbReference type="Proteomes" id="UP000295197">
    <property type="component" value="Unassembled WGS sequence"/>
</dbReference>
<evidence type="ECO:0000313" key="1">
    <source>
        <dbReference type="EMBL" id="TCV08493.1"/>
    </source>
</evidence>
<evidence type="ECO:0008006" key="3">
    <source>
        <dbReference type="Google" id="ProtNLM"/>
    </source>
</evidence>
<reference evidence="1 2" key="1">
    <citation type="submission" date="2019-03" db="EMBL/GenBank/DDBJ databases">
        <title>Genomic Encyclopedia of Type Strains, Phase IV (KMG-IV): sequencing the most valuable type-strain genomes for metagenomic binning, comparative biology and taxonomic classification.</title>
        <authorList>
            <person name="Goeker M."/>
        </authorList>
    </citation>
    <scope>NUCLEOTIDE SEQUENCE [LARGE SCALE GENOMIC DNA]</scope>
    <source>
        <strain evidence="1 2">DSM 22362</strain>
    </source>
</reference>
<dbReference type="RefSeq" id="WP_132778611.1">
    <property type="nucleotide sequence ID" value="NZ_SMBZ01000044.1"/>
</dbReference>
<accession>A0A4R3VV00</accession>
<dbReference type="PROSITE" id="PS51257">
    <property type="entry name" value="PROKAR_LIPOPROTEIN"/>
    <property type="match status" value="1"/>
</dbReference>
<comment type="caution">
    <text evidence="1">The sequence shown here is derived from an EMBL/GenBank/DDBJ whole genome shotgun (WGS) entry which is preliminary data.</text>
</comment>
<keyword evidence="2" id="KW-1185">Reference proteome</keyword>
<gene>
    <name evidence="1" type="ORF">EDC17_104431</name>
</gene>
<protein>
    <recommendedName>
        <fullName evidence="3">Lipoprotein</fullName>
    </recommendedName>
</protein>
<dbReference type="EMBL" id="SMBZ01000044">
    <property type="protein sequence ID" value="TCV08493.1"/>
    <property type="molecule type" value="Genomic_DNA"/>
</dbReference>
<organism evidence="1 2">
    <name type="scientific">Sphingobacterium alimentarium</name>
    <dbReference type="NCBI Taxonomy" id="797292"/>
    <lineage>
        <taxon>Bacteria</taxon>
        <taxon>Pseudomonadati</taxon>
        <taxon>Bacteroidota</taxon>
        <taxon>Sphingobacteriia</taxon>
        <taxon>Sphingobacteriales</taxon>
        <taxon>Sphingobacteriaceae</taxon>
        <taxon>Sphingobacterium</taxon>
    </lineage>
</organism>
<dbReference type="AlphaFoldDB" id="A0A4R3VV00"/>
<evidence type="ECO:0000313" key="2">
    <source>
        <dbReference type="Proteomes" id="UP000295197"/>
    </source>
</evidence>
<name>A0A4R3VV00_9SPHI</name>